<comment type="caution">
    <text evidence="1">The sequence shown here is derived from an EMBL/GenBank/DDBJ whole genome shotgun (WGS) entry which is preliminary data.</text>
</comment>
<proteinExistence type="predicted"/>
<dbReference type="Pfam" id="PF06299">
    <property type="entry name" value="DUF1045"/>
    <property type="match status" value="1"/>
</dbReference>
<dbReference type="InterPro" id="IPR009389">
    <property type="entry name" value="DUF1045"/>
</dbReference>
<gene>
    <name evidence="1" type="ORF">NP777_01245</name>
</gene>
<organism evidence="1 2">
    <name type="scientific">Streptomyces rugosispiralis</name>
    <dbReference type="NCBI Taxonomy" id="2967341"/>
    <lineage>
        <taxon>Bacteria</taxon>
        <taxon>Bacillati</taxon>
        <taxon>Actinomycetota</taxon>
        <taxon>Actinomycetes</taxon>
        <taxon>Kitasatosporales</taxon>
        <taxon>Streptomycetaceae</taxon>
        <taxon>Streptomyces</taxon>
    </lineage>
</organism>
<name>A0ABT1UQI4_9ACTN</name>
<accession>A0ABT1UQI4</accession>
<reference evidence="1 2" key="1">
    <citation type="submission" date="2022-07" db="EMBL/GenBank/DDBJ databases">
        <authorList>
            <person name="Phongsopitanun W."/>
            <person name="Tanasupawat S."/>
        </authorList>
    </citation>
    <scope>NUCLEOTIDE SEQUENCE [LARGE SCALE GENOMIC DNA]</scope>
    <source>
        <strain evidence="1 2">RCU-064</strain>
    </source>
</reference>
<dbReference type="EMBL" id="JANIAA010000001">
    <property type="protein sequence ID" value="MCQ8186899.1"/>
    <property type="molecule type" value="Genomic_DNA"/>
</dbReference>
<dbReference type="RefSeq" id="WP_256648097.1">
    <property type="nucleotide sequence ID" value="NZ_JANIAA010000001.1"/>
</dbReference>
<sequence>MSHRYAIYAAPGMGNTDTTGTLLRERAESWLGRSVTGRATPRGVPEGWTRPAIDRITHDARRYGFHGTLKPPFRLAPGHTVADVATATARLAASTPRVTIPRLTVSRISRFYALTPGEDAPALNALAASVVTGLDHFRAAATPEELARRKPHTLTERQRTLLTELGYPYVLDEFRFHLTLTDRVPDDRQDQVEQTLRHWFRDCLDRDVTLGALALFVENEPGAPFRIHSLHPLEGSR</sequence>
<evidence type="ECO:0000313" key="2">
    <source>
        <dbReference type="Proteomes" id="UP001204746"/>
    </source>
</evidence>
<evidence type="ECO:0000313" key="1">
    <source>
        <dbReference type="EMBL" id="MCQ8186899.1"/>
    </source>
</evidence>
<dbReference type="PIRSF" id="PIRSF033328">
    <property type="entry name" value="Phest_Mll4975"/>
    <property type="match status" value="1"/>
</dbReference>
<protein>
    <submittedName>
        <fullName evidence="1">DUF1045 domain-containing protein</fullName>
    </submittedName>
</protein>
<keyword evidence="2" id="KW-1185">Reference proteome</keyword>
<dbReference type="Proteomes" id="UP001204746">
    <property type="component" value="Unassembled WGS sequence"/>
</dbReference>